<evidence type="ECO:0000259" key="7">
    <source>
        <dbReference type="Pfam" id="PF01292"/>
    </source>
</evidence>
<dbReference type="EMBL" id="JADEXQ010000028">
    <property type="protein sequence ID" value="MBE9030078.1"/>
    <property type="molecule type" value="Genomic_DNA"/>
</dbReference>
<reference evidence="8" key="1">
    <citation type="submission" date="2020-10" db="EMBL/GenBank/DDBJ databases">
        <authorList>
            <person name="Castelo-Branco R."/>
            <person name="Eusebio N."/>
            <person name="Adriana R."/>
            <person name="Vieira A."/>
            <person name="Brugerolle De Fraissinette N."/>
            <person name="Rezende De Castro R."/>
            <person name="Schneider M.P."/>
            <person name="Vasconcelos V."/>
            <person name="Leao P.N."/>
        </authorList>
    </citation>
    <scope>NUCLEOTIDE SEQUENCE</scope>
    <source>
        <strain evidence="8">LEGE 11480</strain>
    </source>
</reference>
<evidence type="ECO:0000313" key="9">
    <source>
        <dbReference type="Proteomes" id="UP000625316"/>
    </source>
</evidence>
<feature type="transmembrane region" description="Helical" evidence="6">
    <location>
        <begin position="140"/>
        <end position="162"/>
    </location>
</feature>
<evidence type="ECO:0000256" key="3">
    <source>
        <dbReference type="ARBA" id="ARBA00022692"/>
    </source>
</evidence>
<comment type="caution">
    <text evidence="8">The sequence shown here is derived from an EMBL/GenBank/DDBJ whole genome shotgun (WGS) entry which is preliminary data.</text>
</comment>
<evidence type="ECO:0000313" key="8">
    <source>
        <dbReference type="EMBL" id="MBE9030078.1"/>
    </source>
</evidence>
<keyword evidence="9" id="KW-1185">Reference proteome</keyword>
<feature type="transmembrane region" description="Helical" evidence="6">
    <location>
        <begin position="98"/>
        <end position="120"/>
    </location>
</feature>
<keyword evidence="4 6" id="KW-1133">Transmembrane helix</keyword>
<dbReference type="Pfam" id="PF01292">
    <property type="entry name" value="Ni_hydr_CYTB"/>
    <property type="match status" value="1"/>
</dbReference>
<dbReference type="AlphaFoldDB" id="A0A928Z489"/>
<feature type="transmembrane region" description="Helical" evidence="6">
    <location>
        <begin position="54"/>
        <end position="77"/>
    </location>
</feature>
<dbReference type="GO" id="GO:0005886">
    <property type="term" value="C:plasma membrane"/>
    <property type="evidence" value="ECO:0007669"/>
    <property type="project" value="UniProtKB-SubCell"/>
</dbReference>
<evidence type="ECO:0000256" key="2">
    <source>
        <dbReference type="ARBA" id="ARBA00022475"/>
    </source>
</evidence>
<keyword evidence="2" id="KW-1003">Cell membrane</keyword>
<evidence type="ECO:0000256" key="4">
    <source>
        <dbReference type="ARBA" id="ARBA00022989"/>
    </source>
</evidence>
<accession>A0A928Z489</accession>
<comment type="subcellular location">
    <subcellularLocation>
        <location evidence="1">Cell membrane</location>
        <topology evidence="1">Multi-pass membrane protein</topology>
    </subcellularLocation>
</comment>
<feature type="transmembrane region" description="Helical" evidence="6">
    <location>
        <begin position="12"/>
        <end position="34"/>
    </location>
</feature>
<dbReference type="GO" id="GO:0022904">
    <property type="term" value="P:respiratory electron transport chain"/>
    <property type="evidence" value="ECO:0007669"/>
    <property type="project" value="InterPro"/>
</dbReference>
<keyword evidence="3 6" id="KW-0812">Transmembrane</keyword>
<proteinExistence type="predicted"/>
<organism evidence="8 9">
    <name type="scientific">Romeriopsis navalis LEGE 11480</name>
    <dbReference type="NCBI Taxonomy" id="2777977"/>
    <lineage>
        <taxon>Bacteria</taxon>
        <taxon>Bacillati</taxon>
        <taxon>Cyanobacteriota</taxon>
        <taxon>Cyanophyceae</taxon>
        <taxon>Leptolyngbyales</taxon>
        <taxon>Leptolyngbyaceae</taxon>
        <taxon>Romeriopsis</taxon>
        <taxon>Romeriopsis navalis</taxon>
    </lineage>
</organism>
<dbReference type="SUPFAM" id="SSF81342">
    <property type="entry name" value="Transmembrane di-heme cytochromes"/>
    <property type="match status" value="1"/>
</dbReference>
<protein>
    <submittedName>
        <fullName evidence="8">Cytochrome b/b6 domain-containing protein</fullName>
    </submittedName>
</protein>
<feature type="domain" description="Cytochrome b561 bacterial/Ni-hydrogenase" evidence="7">
    <location>
        <begin position="8"/>
        <end position="162"/>
    </location>
</feature>
<evidence type="ECO:0000256" key="1">
    <source>
        <dbReference type="ARBA" id="ARBA00004651"/>
    </source>
</evidence>
<evidence type="ECO:0000256" key="6">
    <source>
        <dbReference type="SAM" id="Phobius"/>
    </source>
</evidence>
<gene>
    <name evidence="8" type="ORF">IQ266_10095</name>
</gene>
<keyword evidence="5 6" id="KW-0472">Membrane</keyword>
<name>A0A928Z489_9CYAN</name>
<evidence type="ECO:0000256" key="5">
    <source>
        <dbReference type="ARBA" id="ARBA00023136"/>
    </source>
</evidence>
<dbReference type="GO" id="GO:0009055">
    <property type="term" value="F:electron transfer activity"/>
    <property type="evidence" value="ECO:0007669"/>
    <property type="project" value="InterPro"/>
</dbReference>
<dbReference type="RefSeq" id="WP_264324905.1">
    <property type="nucleotide sequence ID" value="NZ_JADEXQ010000028.1"/>
</dbReference>
<dbReference type="InterPro" id="IPR011577">
    <property type="entry name" value="Cyt_b561_bac/Ni-Hgenase"/>
</dbReference>
<sequence>MARQSPYQPSLLRLLHGLGALIILGAATSGYLIYEEFDGRWGKLGLPATDNIMGLHHTIGEIATLIMLLLVLYSLTLGRSKLVQLSSLKQLAHPRRPAWWYSLHRLTNTFIMGAAILALVSGKQMEGRWLANEEFDHLPYLFHLSAWSAIGIGFIFHILMNLKIGGMPLLMSIFSVRLRHNDTPMQWPGQIQKFLQRRQKD</sequence>
<dbReference type="InterPro" id="IPR016174">
    <property type="entry name" value="Di-haem_cyt_TM"/>
</dbReference>
<dbReference type="Proteomes" id="UP000625316">
    <property type="component" value="Unassembled WGS sequence"/>
</dbReference>